<evidence type="ECO:0000313" key="2">
    <source>
        <dbReference type="EMBL" id="CAG7821716.1"/>
    </source>
</evidence>
<protein>
    <submittedName>
        <fullName evidence="2">Uncharacterized protein</fullName>
    </submittedName>
</protein>
<dbReference type="AlphaFoldDB" id="A0A8J2KPP4"/>
<evidence type="ECO:0000313" key="3">
    <source>
        <dbReference type="Proteomes" id="UP000708208"/>
    </source>
</evidence>
<dbReference type="Proteomes" id="UP000708208">
    <property type="component" value="Unassembled WGS sequence"/>
</dbReference>
<dbReference type="EMBL" id="CAJVCH010518916">
    <property type="protein sequence ID" value="CAG7821716.1"/>
    <property type="molecule type" value="Genomic_DNA"/>
</dbReference>
<accession>A0A8J2KPP4</accession>
<gene>
    <name evidence="2" type="ORF">AFUS01_LOCUS32034</name>
</gene>
<proteinExistence type="predicted"/>
<organism evidence="2 3">
    <name type="scientific">Allacma fusca</name>
    <dbReference type="NCBI Taxonomy" id="39272"/>
    <lineage>
        <taxon>Eukaryota</taxon>
        <taxon>Metazoa</taxon>
        <taxon>Ecdysozoa</taxon>
        <taxon>Arthropoda</taxon>
        <taxon>Hexapoda</taxon>
        <taxon>Collembola</taxon>
        <taxon>Symphypleona</taxon>
        <taxon>Sminthuridae</taxon>
        <taxon>Allacma</taxon>
    </lineage>
</organism>
<evidence type="ECO:0000256" key="1">
    <source>
        <dbReference type="SAM" id="MobiDB-lite"/>
    </source>
</evidence>
<comment type="caution">
    <text evidence="2">The sequence shown here is derived from an EMBL/GenBank/DDBJ whole genome shotgun (WGS) entry which is preliminary data.</text>
</comment>
<sequence length="88" mass="9972">MDTREPWGKKTCCDWLTGFPGGPIDAFLLALVPNGSIPGHHEAWIVEEIQEERYYPGQQPSTRQQQEPPPQFSCPGGTGQSSRRTRFW</sequence>
<keyword evidence="3" id="KW-1185">Reference proteome</keyword>
<name>A0A8J2KPP4_9HEXA</name>
<reference evidence="2" key="1">
    <citation type="submission" date="2021-06" db="EMBL/GenBank/DDBJ databases">
        <authorList>
            <person name="Hodson N. C."/>
            <person name="Mongue J. A."/>
            <person name="Jaron S. K."/>
        </authorList>
    </citation>
    <scope>NUCLEOTIDE SEQUENCE</scope>
</reference>
<feature type="region of interest" description="Disordered" evidence="1">
    <location>
        <begin position="54"/>
        <end position="88"/>
    </location>
</feature>